<dbReference type="RefSeq" id="XP_065654438.1">
    <property type="nucleotide sequence ID" value="XM_065798366.1"/>
</dbReference>
<dbReference type="Proteomes" id="UP001652625">
    <property type="component" value="Chromosome 06"/>
</dbReference>
<sequence>MVMNHRKLLPNEIDIKVGIDGGQGFLKCTASITYKPDERDQETPQKRIKYSEGYEKKEFKDSSVFKTLILAIVPRMDESYVNLRMLIEKLNIGSLDYSLSEDIKVQLQMVGKQCASSKHPCPFCETEIPLLPKAKANTISSLHQWHQKWLENGSKLSQAKKFQNSIHPPLVTGDPEKKNVEIINIPGLHILLGIVDKIISKIEKNMFKNKEDGFNFMSAYLKSINLGKDNTDLKEMLLIYFQKKLIF</sequence>
<dbReference type="GeneID" id="136081055"/>
<name>A0ABM4BYV9_HYDVU</name>
<reference evidence="2" key="1">
    <citation type="submission" date="2025-08" db="UniProtKB">
        <authorList>
            <consortium name="RefSeq"/>
        </authorList>
    </citation>
    <scope>IDENTIFICATION</scope>
</reference>
<gene>
    <name evidence="2" type="primary">LOC136081055</name>
</gene>
<protein>
    <submittedName>
        <fullName evidence="2">Uncharacterized protein LOC136081055</fullName>
    </submittedName>
</protein>
<proteinExistence type="predicted"/>
<accession>A0ABM4BYV9</accession>
<evidence type="ECO:0000313" key="1">
    <source>
        <dbReference type="Proteomes" id="UP001652625"/>
    </source>
</evidence>
<organism evidence="1 2">
    <name type="scientific">Hydra vulgaris</name>
    <name type="common">Hydra</name>
    <name type="synonym">Hydra attenuata</name>
    <dbReference type="NCBI Taxonomy" id="6087"/>
    <lineage>
        <taxon>Eukaryota</taxon>
        <taxon>Metazoa</taxon>
        <taxon>Cnidaria</taxon>
        <taxon>Hydrozoa</taxon>
        <taxon>Hydroidolina</taxon>
        <taxon>Anthoathecata</taxon>
        <taxon>Aplanulata</taxon>
        <taxon>Hydridae</taxon>
        <taxon>Hydra</taxon>
    </lineage>
</organism>
<evidence type="ECO:0000313" key="2">
    <source>
        <dbReference type="RefSeq" id="XP_065654438.1"/>
    </source>
</evidence>
<keyword evidence="1" id="KW-1185">Reference proteome</keyword>